<dbReference type="Gene3D" id="3.30.1490.20">
    <property type="entry name" value="ATP-grasp fold, A domain"/>
    <property type="match status" value="1"/>
</dbReference>
<dbReference type="Proteomes" id="UP001153642">
    <property type="component" value="Unassembled WGS sequence"/>
</dbReference>
<dbReference type="Pfam" id="PF08443">
    <property type="entry name" value="RimK"/>
    <property type="match status" value="1"/>
</dbReference>
<evidence type="ECO:0000259" key="2">
    <source>
        <dbReference type="Pfam" id="PF08443"/>
    </source>
</evidence>
<feature type="transmembrane region" description="Helical" evidence="1">
    <location>
        <begin position="15"/>
        <end position="34"/>
    </location>
</feature>
<evidence type="ECO:0000313" key="3">
    <source>
        <dbReference type="EMBL" id="MDG3586910.1"/>
    </source>
</evidence>
<dbReference type="RefSeq" id="WP_277900822.1">
    <property type="nucleotide sequence ID" value="NZ_JAPMUA010000005.1"/>
</dbReference>
<reference evidence="3" key="1">
    <citation type="submission" date="2022-11" db="EMBL/GenBank/DDBJ databases">
        <title>High-quality draft genome sequence of Galbibacter sp. strain CMA-7.</title>
        <authorList>
            <person name="Wei L."/>
            <person name="Dong C."/>
            <person name="Shao Z."/>
        </authorList>
    </citation>
    <scope>NUCLEOTIDE SEQUENCE</scope>
    <source>
        <strain evidence="3">CMA-7</strain>
    </source>
</reference>
<name>A0ABT6FUH5_9FLAO</name>
<comment type="caution">
    <text evidence="3">The sequence shown here is derived from an EMBL/GenBank/DDBJ whole genome shotgun (WGS) entry which is preliminary data.</text>
</comment>
<feature type="domain" description="ATP-grasp fold RimK-type" evidence="2">
    <location>
        <begin position="72"/>
        <end position="138"/>
    </location>
</feature>
<gene>
    <name evidence="3" type="ORF">OSR52_13630</name>
</gene>
<evidence type="ECO:0000313" key="4">
    <source>
        <dbReference type="Proteomes" id="UP001153642"/>
    </source>
</evidence>
<sequence length="345" mass="40397">MKLKQLYIKLTSWEYWPMWVLYVPVFLQHYWLSIKAKSLFYFLKVNPAIGEGFILSDTKYTTLQLVPETYRPKTVLIAKGSTLKALKATLQDNNLHFPIIVKPNIGFRGLLVHLCKNEEDLRGIHFNKADYIVQEYIAYPVEVGIFYYRFPNKTSGQIPSITLKEFLTVTGNGTHTLEELIKEKPRALLQYKKLEKKFKHKWHYVVPEGKTIKLETIGNHNRGTKFINGNAILDNQLLKVFDDLNGQMPGFFYGRFDIRAKSINDLKQGKNFKILEVNGIGAEPTHIYDPSYKLFNAWKEMLHLWKVAYQIAMLNKEKGEKFPVFSEAKKRYLQYKNYKKIAFTH</sequence>
<keyword evidence="1" id="KW-1133">Transmembrane helix</keyword>
<keyword evidence="1" id="KW-0472">Membrane</keyword>
<keyword evidence="3" id="KW-0436">Ligase</keyword>
<keyword evidence="1" id="KW-0812">Transmembrane</keyword>
<dbReference type="SUPFAM" id="SSF56059">
    <property type="entry name" value="Glutathione synthetase ATP-binding domain-like"/>
    <property type="match status" value="1"/>
</dbReference>
<organism evidence="3 4">
    <name type="scientific">Galbibacter pacificus</name>
    <dbReference type="NCBI Taxonomy" id="2996052"/>
    <lineage>
        <taxon>Bacteria</taxon>
        <taxon>Pseudomonadati</taxon>
        <taxon>Bacteroidota</taxon>
        <taxon>Flavobacteriia</taxon>
        <taxon>Flavobacteriales</taxon>
        <taxon>Flavobacteriaceae</taxon>
        <taxon>Galbibacter</taxon>
    </lineage>
</organism>
<dbReference type="GO" id="GO:0016874">
    <property type="term" value="F:ligase activity"/>
    <property type="evidence" value="ECO:0007669"/>
    <property type="project" value="UniProtKB-KW"/>
</dbReference>
<evidence type="ECO:0000256" key="1">
    <source>
        <dbReference type="SAM" id="Phobius"/>
    </source>
</evidence>
<dbReference type="EMBL" id="JAPMUA010000005">
    <property type="protein sequence ID" value="MDG3586910.1"/>
    <property type="molecule type" value="Genomic_DNA"/>
</dbReference>
<protein>
    <submittedName>
        <fullName evidence="3">D-alanine--D-alanine ligase</fullName>
    </submittedName>
</protein>
<accession>A0ABT6FUH5</accession>
<proteinExistence type="predicted"/>
<keyword evidence="4" id="KW-1185">Reference proteome</keyword>
<dbReference type="InterPro" id="IPR013651">
    <property type="entry name" value="ATP-grasp_RimK-type"/>
</dbReference>
<dbReference type="InterPro" id="IPR013815">
    <property type="entry name" value="ATP_grasp_subdomain_1"/>
</dbReference>